<dbReference type="InterPro" id="IPR041854">
    <property type="entry name" value="BFD-like_2Fe2S-bd_dom_sf"/>
</dbReference>
<dbReference type="GO" id="GO:0043546">
    <property type="term" value="F:molybdopterin cofactor binding"/>
    <property type="evidence" value="ECO:0007669"/>
    <property type="project" value="InterPro"/>
</dbReference>
<keyword evidence="6" id="KW-0479">Metal-binding</keyword>
<dbReference type="GO" id="GO:0016020">
    <property type="term" value="C:membrane"/>
    <property type="evidence" value="ECO:0007669"/>
    <property type="project" value="TreeGrafter"/>
</dbReference>
<dbReference type="PANTHER" id="PTHR43105:SF9">
    <property type="entry name" value="NADPH-FE(3+) OXIDOREDUCTASE SUBUNIT ALPHA"/>
    <property type="match status" value="1"/>
</dbReference>
<dbReference type="EMBL" id="OY288114">
    <property type="protein sequence ID" value="CAJ0849956.1"/>
    <property type="molecule type" value="Genomic_DNA"/>
</dbReference>
<dbReference type="PROSITE" id="PS00551">
    <property type="entry name" value="MOLYBDOPTERIN_PROK_1"/>
    <property type="match status" value="1"/>
</dbReference>
<dbReference type="InterPro" id="IPR041957">
    <property type="entry name" value="CT_Nitrate-R-NapA-like"/>
</dbReference>
<evidence type="ECO:0000256" key="2">
    <source>
        <dbReference type="ARBA" id="ARBA00001966"/>
    </source>
</evidence>
<dbReference type="InterPro" id="IPR007419">
    <property type="entry name" value="BFD-like_2Fe2S-bd_dom"/>
</dbReference>
<dbReference type="Gene3D" id="2.20.25.90">
    <property type="entry name" value="ADC-like domains"/>
    <property type="match status" value="1"/>
</dbReference>
<keyword evidence="9" id="KW-0411">Iron-sulfur</keyword>
<dbReference type="Pfam" id="PF04324">
    <property type="entry name" value="Fer2_BFD"/>
    <property type="match status" value="1"/>
</dbReference>
<dbReference type="InterPro" id="IPR009010">
    <property type="entry name" value="Asp_de-COase-like_dom_sf"/>
</dbReference>
<comment type="cofactor">
    <cofactor evidence="2">
        <name>[4Fe-4S] cluster</name>
        <dbReference type="ChEBI" id="CHEBI:49883"/>
    </cofactor>
</comment>
<dbReference type="Gene3D" id="2.40.40.20">
    <property type="match status" value="1"/>
</dbReference>
<dbReference type="InterPro" id="IPR006963">
    <property type="entry name" value="Mopterin_OxRdtase_4Fe-4S_dom"/>
</dbReference>
<dbReference type="Gene3D" id="3.40.50.740">
    <property type="match status" value="1"/>
</dbReference>
<dbReference type="SUPFAM" id="SSF53706">
    <property type="entry name" value="Formate dehydrogenase/DMSO reductase, domains 1-3"/>
    <property type="match status" value="1"/>
</dbReference>
<evidence type="ECO:0000256" key="5">
    <source>
        <dbReference type="ARBA" id="ARBA00022505"/>
    </source>
</evidence>
<comment type="similarity">
    <text evidence="3">Belongs to the prokaryotic molybdopterin-containing oxidoreductase family. NasA/NapA/NarB subfamily.</text>
</comment>
<dbReference type="SMART" id="SM00926">
    <property type="entry name" value="Molybdop_Fe4S4"/>
    <property type="match status" value="1"/>
</dbReference>
<evidence type="ECO:0000256" key="10">
    <source>
        <dbReference type="ARBA" id="ARBA00023063"/>
    </source>
</evidence>
<organism evidence="12">
    <name type="scientific">freshwater sediment metagenome</name>
    <dbReference type="NCBI Taxonomy" id="556182"/>
    <lineage>
        <taxon>unclassified sequences</taxon>
        <taxon>metagenomes</taxon>
        <taxon>ecological metagenomes</taxon>
    </lineage>
</organism>
<dbReference type="CDD" id="cd02791">
    <property type="entry name" value="MopB_CT_Nitrate-R-NapA-like"/>
    <property type="match status" value="1"/>
</dbReference>
<evidence type="ECO:0000259" key="11">
    <source>
        <dbReference type="PROSITE" id="PS51669"/>
    </source>
</evidence>
<dbReference type="Pfam" id="PF00384">
    <property type="entry name" value="Molybdopterin"/>
    <property type="match status" value="1"/>
</dbReference>
<dbReference type="SUPFAM" id="SSF50692">
    <property type="entry name" value="ADC-like"/>
    <property type="match status" value="1"/>
</dbReference>
<dbReference type="Pfam" id="PF01568">
    <property type="entry name" value="Molydop_binding"/>
    <property type="match status" value="1"/>
</dbReference>
<reference evidence="12" key="1">
    <citation type="submission" date="2023-07" db="EMBL/GenBank/DDBJ databases">
        <authorList>
            <person name="Pelsma A.J. K."/>
        </authorList>
    </citation>
    <scope>NUCLEOTIDE SEQUENCE</scope>
</reference>
<evidence type="ECO:0000256" key="3">
    <source>
        <dbReference type="ARBA" id="ARBA00008747"/>
    </source>
</evidence>
<sequence>MPIMFEDAFAATSPRKASRQGLDAMATTRTTCPYCGVGCGVLVSPGHDAQPARVRGDPDHPANYGRLCSKGSALGETLGLEGRLLFPMQKQADESYRPVSWSAALDRIATGFRDIIERHGANAVAIYLSGQLLTEDYYVANKLMKGFLGSSNVDTNSRLCMASTVAGHRRAFGADTVPGCYEDLDQADLVVLVGSNAAWCHPVLFQRIVRNRTERGAKLVVIDTRRTTTAESADLFLEIAPGSDQALFGGLLVYLEKFGAFDAEYIRAHTRGLPDALEAARAIAPSIRETALATGLRETDVVSFFDLFARTPRTVTAFSQGVNQSAQGTDKVNAILNCHLATGRIGRIGASPFSLTGQPNAMGGREVGGLANSLAAHMGFDADSVDRVRRFWNAPNMAVTEGRKAVDMFDAVARGEIKALWVAGTNPAASLPNADAARSALDRLDLFVVSDNVSSNDTIRSRPHFLLPAEAWGEKNGTVTNSERRISRQRAFRPAPGKARADWDIFADFARRMGFDGFDFASAADVFREHAALSTFENTGSRDFDIGGLADLDDDEYDGLAPTQWPIRASDRSGTARLFEGGGFYTGDRKAAFVAPARPALAAPLSPAFPLRLNTGRIRDQWHTMTRTGTSPRLCRHLPEPFVEVNPVDAKRLGVEDGGFARVTTEYGACVLRAVVIDRQPEGSIFTPIHWTDETASSARVGALVAPVVDPFSGQPESKATPATIAPASFARGGFLLSRREMAFDGRVWWSRSAIADGYGYRIATDLSDDEWLASIRPRADADVVEFIDETAGVSRGAAFRAARAEFIWALAPAAPDWEFELEQVSREHASAADRFALVAGRRDAAAVDEGALVCACFGVGARRIETLARQGLRSAADIGSACKAGSNCGSCLPEIRRILDAVARS</sequence>
<keyword evidence="8" id="KW-0408">Iron</keyword>
<dbReference type="PANTHER" id="PTHR43105">
    <property type="entry name" value="RESPIRATORY NITRATE REDUCTASE"/>
    <property type="match status" value="1"/>
</dbReference>
<evidence type="ECO:0000256" key="4">
    <source>
        <dbReference type="ARBA" id="ARBA00022485"/>
    </source>
</evidence>
<dbReference type="InterPro" id="IPR006656">
    <property type="entry name" value="Mopterin_OxRdtase"/>
</dbReference>
<comment type="cofactor">
    <cofactor evidence="1">
        <name>Mo-bis(molybdopterin guanine dinucleotide)</name>
        <dbReference type="ChEBI" id="CHEBI:60539"/>
    </cofactor>
</comment>
<dbReference type="InterPro" id="IPR006657">
    <property type="entry name" value="MoPterin_dinucl-bd_dom"/>
</dbReference>
<evidence type="ECO:0000256" key="1">
    <source>
        <dbReference type="ARBA" id="ARBA00001942"/>
    </source>
</evidence>
<keyword evidence="4" id="KW-0004">4Fe-4S</keyword>
<dbReference type="PROSITE" id="PS51669">
    <property type="entry name" value="4FE4S_MOW_BIS_MGD"/>
    <property type="match status" value="1"/>
</dbReference>
<proteinExistence type="inferred from homology"/>
<evidence type="ECO:0000256" key="7">
    <source>
        <dbReference type="ARBA" id="ARBA00023002"/>
    </source>
</evidence>
<dbReference type="InterPro" id="IPR050123">
    <property type="entry name" value="Prok_molybdopt-oxidoreductase"/>
</dbReference>
<evidence type="ECO:0000256" key="8">
    <source>
        <dbReference type="ARBA" id="ARBA00023004"/>
    </source>
</evidence>
<name>A0AA48RBL2_9ZZZZ</name>
<dbReference type="Pfam" id="PF04879">
    <property type="entry name" value="Molybdop_Fe4S4"/>
    <property type="match status" value="1"/>
</dbReference>
<dbReference type="InterPro" id="IPR027467">
    <property type="entry name" value="MopterinOxRdtase_cofactor_BS"/>
</dbReference>
<dbReference type="GO" id="GO:0042128">
    <property type="term" value="P:nitrate assimilation"/>
    <property type="evidence" value="ECO:0007669"/>
    <property type="project" value="UniProtKB-KW"/>
</dbReference>
<evidence type="ECO:0000313" key="12">
    <source>
        <dbReference type="EMBL" id="CAJ0849956.1"/>
    </source>
</evidence>
<dbReference type="GO" id="GO:0046872">
    <property type="term" value="F:metal ion binding"/>
    <property type="evidence" value="ECO:0007669"/>
    <property type="project" value="UniProtKB-KW"/>
</dbReference>
<dbReference type="CDD" id="cd02754">
    <property type="entry name" value="MopB_Nitrate-R-NapA-like"/>
    <property type="match status" value="1"/>
</dbReference>
<feature type="domain" description="4Fe-4S Mo/W bis-MGD-type" evidence="11">
    <location>
        <begin position="25"/>
        <end position="82"/>
    </location>
</feature>
<keyword evidence="10" id="KW-0534">Nitrate assimilation</keyword>
<dbReference type="GO" id="GO:0051539">
    <property type="term" value="F:4 iron, 4 sulfur cluster binding"/>
    <property type="evidence" value="ECO:0007669"/>
    <property type="project" value="UniProtKB-KW"/>
</dbReference>
<protein>
    <submittedName>
        <fullName evidence="12">Assimilatory nitrate reductase catalytic subunit</fullName>
    </submittedName>
</protein>
<dbReference type="Gene3D" id="3.40.228.10">
    <property type="entry name" value="Dimethylsulfoxide Reductase, domain 2"/>
    <property type="match status" value="1"/>
</dbReference>
<dbReference type="AlphaFoldDB" id="A0AA48RBL2"/>
<dbReference type="Gene3D" id="1.10.10.1100">
    <property type="entry name" value="BFD-like [2Fe-2S]-binding domain"/>
    <property type="match status" value="1"/>
</dbReference>
<keyword evidence="5" id="KW-0500">Molybdenum</keyword>
<accession>A0AA48RBL2</accession>
<evidence type="ECO:0000256" key="6">
    <source>
        <dbReference type="ARBA" id="ARBA00022723"/>
    </source>
</evidence>
<evidence type="ECO:0000256" key="9">
    <source>
        <dbReference type="ARBA" id="ARBA00023014"/>
    </source>
</evidence>
<dbReference type="GO" id="GO:0016491">
    <property type="term" value="F:oxidoreductase activity"/>
    <property type="evidence" value="ECO:0007669"/>
    <property type="project" value="UniProtKB-KW"/>
</dbReference>
<gene>
    <name evidence="12" type="primary">nasA</name>
    <name evidence="12" type="ORF">AMST5_00200</name>
</gene>
<keyword evidence="7" id="KW-0560">Oxidoreductase</keyword>